<proteinExistence type="predicted"/>
<dbReference type="Proteomes" id="UP000252124">
    <property type="component" value="Unassembled WGS sequence"/>
</dbReference>
<dbReference type="EMBL" id="QNRM01000035">
    <property type="protein sequence ID" value="RBP09280.1"/>
    <property type="molecule type" value="Genomic_DNA"/>
</dbReference>
<reference evidence="2 3" key="1">
    <citation type="submission" date="2018-06" db="EMBL/GenBank/DDBJ databases">
        <title>Genomic Encyclopedia of Type Strains, Phase III (KMG-III): the genomes of soil and plant-associated and newly described type strains.</title>
        <authorList>
            <person name="Whitman W."/>
        </authorList>
    </citation>
    <scope>NUCLEOTIDE SEQUENCE [LARGE SCALE GENOMIC DNA]</scope>
    <source>
        <strain evidence="2 3">CECT 7342</strain>
    </source>
</reference>
<feature type="region of interest" description="Disordered" evidence="1">
    <location>
        <begin position="219"/>
        <end position="243"/>
    </location>
</feature>
<organism evidence="2 3">
    <name type="scientific">Achromobacter marplatensis</name>
    <dbReference type="NCBI Taxonomy" id="470868"/>
    <lineage>
        <taxon>Bacteria</taxon>
        <taxon>Pseudomonadati</taxon>
        <taxon>Pseudomonadota</taxon>
        <taxon>Betaproteobacteria</taxon>
        <taxon>Burkholderiales</taxon>
        <taxon>Alcaligenaceae</taxon>
        <taxon>Achromobacter</taxon>
    </lineage>
</organism>
<accession>A0ABX9FW32</accession>
<keyword evidence="3" id="KW-1185">Reference proteome</keyword>
<name>A0ABX9FW32_9BURK</name>
<evidence type="ECO:0000313" key="2">
    <source>
        <dbReference type="EMBL" id="RBP09280.1"/>
    </source>
</evidence>
<evidence type="ECO:0000313" key="3">
    <source>
        <dbReference type="Proteomes" id="UP000252124"/>
    </source>
</evidence>
<gene>
    <name evidence="2" type="ORF">DFP87_1353</name>
</gene>
<evidence type="ECO:0000256" key="1">
    <source>
        <dbReference type="SAM" id="MobiDB-lite"/>
    </source>
</evidence>
<protein>
    <submittedName>
        <fullName evidence="2">Uncharacterized protein</fullName>
    </submittedName>
</protein>
<sequence length="243" mass="26644">MGFAGLSGLGGMLVTSPARTSTAVLIPLVCCVRARRCTLVAVLLATSAPIPFWTMWHGIRFRQPDLTQPEGDGPDAIPGLTRVGRLSRLRVSVAIGRPSPGRYCCHQENPLQRSKTASHGARTSSRPLRVQRVLLIVPATFPGWSDGLLSRLAPYLATWRRRSTRYVGTGLHFAFTGPGFQGQPPHPLSKLMAPTCSTTYWFKNDQRLHRFLSPSREAAGEELPAAAQTSQKRPQLEPVNRLS</sequence>
<comment type="caution">
    <text evidence="2">The sequence shown here is derived from an EMBL/GenBank/DDBJ whole genome shotgun (WGS) entry which is preliminary data.</text>
</comment>